<dbReference type="STRING" id="1423788.FC78_GL001874"/>
<accession>A0A0R1KSK3</accession>
<evidence type="ECO:0000256" key="3">
    <source>
        <dbReference type="ARBA" id="ARBA00023134"/>
    </source>
</evidence>
<evidence type="ECO:0000259" key="6">
    <source>
        <dbReference type="PROSITE" id="PS51721"/>
    </source>
</evidence>
<dbReference type="GO" id="GO:0003924">
    <property type="term" value="F:GTPase activity"/>
    <property type="evidence" value="ECO:0007669"/>
    <property type="project" value="TreeGrafter"/>
</dbReference>
<dbReference type="EMBL" id="AZDY01000037">
    <property type="protein sequence ID" value="KRK83066.1"/>
    <property type="molecule type" value="Genomic_DNA"/>
</dbReference>
<name>A0A0R1KSK3_9LACO</name>
<evidence type="ECO:0000313" key="8">
    <source>
        <dbReference type="Proteomes" id="UP000051515"/>
    </source>
</evidence>
<proteinExistence type="inferred from homology"/>
<keyword evidence="2 4" id="KW-0547">Nucleotide-binding</keyword>
<keyword evidence="3 4" id="KW-0342">GTP-binding</keyword>
<dbReference type="Proteomes" id="UP000051515">
    <property type="component" value="Unassembled WGS sequence"/>
</dbReference>
<dbReference type="PIRSF" id="PIRSF006230">
    <property type="entry name" value="MG442"/>
    <property type="match status" value="1"/>
</dbReference>
<feature type="domain" description="CP-type G" evidence="6">
    <location>
        <begin position="17"/>
        <end position="181"/>
    </location>
</feature>
<keyword evidence="4" id="KW-0963">Cytoplasm</keyword>
<dbReference type="GO" id="GO:0005525">
    <property type="term" value="F:GTP binding"/>
    <property type="evidence" value="ECO:0007669"/>
    <property type="project" value="UniProtKB-KW"/>
</dbReference>
<dbReference type="PANTHER" id="PTHR45782:SF4">
    <property type="entry name" value="MITOCHONDRIAL RIBOSOME-ASSOCIATED GTPASE 1"/>
    <property type="match status" value="1"/>
</dbReference>
<protein>
    <recommendedName>
        <fullName evidence="1 4">Ribosome biogenesis GTPase A</fullName>
    </recommendedName>
</protein>
<dbReference type="Pfam" id="PF01926">
    <property type="entry name" value="MMR_HSR1"/>
    <property type="match status" value="1"/>
</dbReference>
<feature type="binding site" evidence="5">
    <location>
        <begin position="61"/>
        <end position="64"/>
    </location>
    <ligand>
        <name>GTP</name>
        <dbReference type="ChEBI" id="CHEBI:37565"/>
    </ligand>
</feature>
<reference evidence="7 8" key="1">
    <citation type="journal article" date="2015" name="Genome Announc.">
        <title>Expanding the biotechnology potential of lactobacilli through comparative genomics of 213 strains and associated genera.</title>
        <authorList>
            <person name="Sun Z."/>
            <person name="Harris H.M."/>
            <person name="McCann A."/>
            <person name="Guo C."/>
            <person name="Argimon S."/>
            <person name="Zhang W."/>
            <person name="Yang X."/>
            <person name="Jeffery I.B."/>
            <person name="Cooney J.C."/>
            <person name="Kagawa T.F."/>
            <person name="Liu W."/>
            <person name="Song Y."/>
            <person name="Salvetti E."/>
            <person name="Wrobel A."/>
            <person name="Rasinkangas P."/>
            <person name="Parkhill J."/>
            <person name="Rea M.C."/>
            <person name="O'Sullivan O."/>
            <person name="Ritari J."/>
            <person name="Douillard F.P."/>
            <person name="Paul Ross R."/>
            <person name="Yang R."/>
            <person name="Briner A.E."/>
            <person name="Felis G.E."/>
            <person name="de Vos W.M."/>
            <person name="Barrangou R."/>
            <person name="Klaenhammer T.R."/>
            <person name="Caufield P.W."/>
            <person name="Cui Y."/>
            <person name="Zhang H."/>
            <person name="O'Toole P.W."/>
        </authorList>
    </citation>
    <scope>NUCLEOTIDE SEQUENCE [LARGE SCALE GENOMIC DNA]</scope>
    <source>
        <strain evidence="7 8">DSM 19674</strain>
    </source>
</reference>
<dbReference type="SUPFAM" id="SSF52540">
    <property type="entry name" value="P-loop containing nucleoside triphosphate hydrolases"/>
    <property type="match status" value="1"/>
</dbReference>
<dbReference type="InterPro" id="IPR006073">
    <property type="entry name" value="GTP-bd"/>
</dbReference>
<sequence length="287" mass="32862">MKTMALQWYPGHMNKAKNQVQDRLKLVDIVLEIVDARLPFSSRNPVLEQIIDQKKHIIILNKSDLADPKVTADWKLNFEQEGTKSIELDAKHNKGLGKIKSLIRSELSDKIDRYERNGVQNYRIKAMCIGIPNVGKSTILNRFVGKNVAITGNKPGVTKNQNWLKTNIGIDLLDTPGILWPKIDDPKVGMKLALSGAIKDKIYAPDDVAIYALNFMETHYMDQLLESYKLDKSDIFNHTTPEVLMNLTKKFGYKDDYDRASRRIIDDVRKLKLGRLTFDIPGEFYEE</sequence>
<evidence type="ECO:0000256" key="5">
    <source>
        <dbReference type="PIRSR" id="PIRSR006230-1"/>
    </source>
</evidence>
<keyword evidence="8" id="KW-1185">Reference proteome</keyword>
<dbReference type="InterPro" id="IPR023179">
    <property type="entry name" value="GTP-bd_ortho_bundle_sf"/>
</dbReference>
<dbReference type="Gene3D" id="1.10.1580.10">
    <property type="match status" value="1"/>
</dbReference>
<dbReference type="InterPro" id="IPR016478">
    <property type="entry name" value="GTPase_MTG1"/>
</dbReference>
<comment type="similarity">
    <text evidence="4">Belongs to the TRAFAC class YlqF/YawG GTPase family. MTG1 subfamily.</text>
</comment>
<evidence type="ECO:0000313" key="7">
    <source>
        <dbReference type="EMBL" id="KRK83066.1"/>
    </source>
</evidence>
<dbReference type="AlphaFoldDB" id="A0A0R1KSK3"/>
<dbReference type="InterPro" id="IPR019991">
    <property type="entry name" value="GTP-bd_ribosome_bgen"/>
</dbReference>
<dbReference type="InterPro" id="IPR027417">
    <property type="entry name" value="P-loop_NTPase"/>
</dbReference>
<comment type="caution">
    <text evidence="7">The sequence shown here is derived from an EMBL/GenBank/DDBJ whole genome shotgun (WGS) entry which is preliminary data.</text>
</comment>
<gene>
    <name evidence="7" type="ORF">FC78_GL001874</name>
</gene>
<dbReference type="PROSITE" id="PS51721">
    <property type="entry name" value="G_CP"/>
    <property type="match status" value="1"/>
</dbReference>
<dbReference type="PATRIC" id="fig|1423788.3.peg.1936"/>
<dbReference type="CDD" id="cd01856">
    <property type="entry name" value="YlqF"/>
    <property type="match status" value="1"/>
</dbReference>
<dbReference type="PANTHER" id="PTHR45782">
    <property type="entry name" value="MITOCHONDRIAL RIBOSOME-ASSOCIATED GTPASE 1"/>
    <property type="match status" value="1"/>
</dbReference>
<dbReference type="InterPro" id="IPR030378">
    <property type="entry name" value="G_CP_dom"/>
</dbReference>
<dbReference type="GO" id="GO:0006412">
    <property type="term" value="P:translation"/>
    <property type="evidence" value="ECO:0007669"/>
    <property type="project" value="TreeGrafter"/>
</dbReference>
<dbReference type="Gene3D" id="3.40.50.300">
    <property type="entry name" value="P-loop containing nucleotide triphosphate hydrolases"/>
    <property type="match status" value="1"/>
</dbReference>
<evidence type="ECO:0000256" key="2">
    <source>
        <dbReference type="ARBA" id="ARBA00022741"/>
    </source>
</evidence>
<dbReference type="NCBIfam" id="TIGR03596">
    <property type="entry name" value="GTPase_YlqF"/>
    <property type="match status" value="1"/>
</dbReference>
<comment type="function">
    <text evidence="4">Required for a late step of 50S ribosomal subunit assembly. Has GTPase activity.</text>
</comment>
<organism evidence="7 8">
    <name type="scientific">Companilactobacillus bobalius DSM 19674</name>
    <dbReference type="NCBI Taxonomy" id="1423788"/>
    <lineage>
        <taxon>Bacteria</taxon>
        <taxon>Bacillati</taxon>
        <taxon>Bacillota</taxon>
        <taxon>Bacilli</taxon>
        <taxon>Lactobacillales</taxon>
        <taxon>Lactobacillaceae</taxon>
        <taxon>Companilactobacillus</taxon>
        <taxon>Companilactobacillus bobalius</taxon>
    </lineage>
</organism>
<evidence type="ECO:0000256" key="1">
    <source>
        <dbReference type="ARBA" id="ARBA00014898"/>
    </source>
</evidence>
<dbReference type="GO" id="GO:0005737">
    <property type="term" value="C:cytoplasm"/>
    <property type="evidence" value="ECO:0007669"/>
    <property type="project" value="UniProtKB-SubCell"/>
</dbReference>
<dbReference type="FunFam" id="3.40.50.300:FF:000590">
    <property type="entry name" value="Ribosome biogenesis GTPase A"/>
    <property type="match status" value="1"/>
</dbReference>
<evidence type="ECO:0000256" key="4">
    <source>
        <dbReference type="PIRNR" id="PIRNR006230"/>
    </source>
</evidence>
<comment type="subcellular location">
    <subcellularLocation>
        <location evidence="4">Cytoplasm</location>
    </subcellularLocation>
</comment>
<feature type="binding site" evidence="5">
    <location>
        <begin position="133"/>
        <end position="138"/>
    </location>
    <ligand>
        <name>GTP</name>
        <dbReference type="ChEBI" id="CHEBI:37565"/>
    </ligand>
</feature>
<feature type="binding site" evidence="5">
    <location>
        <position position="177"/>
    </location>
    <ligand>
        <name>GTP</name>
        <dbReference type="ChEBI" id="CHEBI:37565"/>
    </ligand>
</feature>